<dbReference type="PROSITE" id="PS51007">
    <property type="entry name" value="CYTC"/>
    <property type="match status" value="1"/>
</dbReference>
<dbReference type="PANTHER" id="PTHR35008:SF8">
    <property type="entry name" value="ALCOHOL DEHYDROGENASE CYTOCHROME C SUBUNIT"/>
    <property type="match status" value="1"/>
</dbReference>
<gene>
    <name evidence="6" type="ORF">PQG45_00945</name>
</gene>
<dbReference type="RefSeq" id="WP_316070128.1">
    <property type="nucleotide sequence ID" value="NZ_JAVNWW010000001.1"/>
</dbReference>
<protein>
    <submittedName>
        <fullName evidence="6">Cytochrome c</fullName>
    </submittedName>
</protein>
<keyword evidence="2 4" id="KW-0479">Metal-binding</keyword>
<dbReference type="Gene3D" id="1.10.760.10">
    <property type="entry name" value="Cytochrome c-like domain"/>
    <property type="match status" value="1"/>
</dbReference>
<name>A0ABU3TP34_9BACT</name>
<evidence type="ECO:0000256" key="3">
    <source>
        <dbReference type="ARBA" id="ARBA00023004"/>
    </source>
</evidence>
<evidence type="ECO:0000256" key="4">
    <source>
        <dbReference type="PROSITE-ProRule" id="PRU00433"/>
    </source>
</evidence>
<dbReference type="Proteomes" id="UP001249959">
    <property type="component" value="Unassembled WGS sequence"/>
</dbReference>
<feature type="domain" description="Cytochrome c" evidence="5">
    <location>
        <begin position="26"/>
        <end position="113"/>
    </location>
</feature>
<evidence type="ECO:0000313" key="6">
    <source>
        <dbReference type="EMBL" id="MDU0807594.1"/>
    </source>
</evidence>
<dbReference type="InterPro" id="IPR036909">
    <property type="entry name" value="Cyt_c-like_dom_sf"/>
</dbReference>
<sequence>MKYLLFINLIILIASCQSKEEIMYQQYVVEGRSIYEKNCANCHQNDGSGLRDLYPALAKTDLWTRVAPQQLVCIIKQGQKGEIKVNGKSYAGYMPANTKLEAIDIAELVTFMKDSWGDKKIYSFDEARAALKNCR</sequence>
<dbReference type="PANTHER" id="PTHR35008">
    <property type="entry name" value="BLL4482 PROTEIN-RELATED"/>
    <property type="match status" value="1"/>
</dbReference>
<organism evidence="6 7">
    <name type="scientific">Aquirufa regiilacus</name>
    <dbReference type="NCBI Taxonomy" id="3024868"/>
    <lineage>
        <taxon>Bacteria</taxon>
        <taxon>Pseudomonadati</taxon>
        <taxon>Bacteroidota</taxon>
        <taxon>Cytophagia</taxon>
        <taxon>Cytophagales</taxon>
        <taxon>Flectobacillaceae</taxon>
        <taxon>Aquirufa</taxon>
    </lineage>
</organism>
<evidence type="ECO:0000256" key="1">
    <source>
        <dbReference type="ARBA" id="ARBA00022617"/>
    </source>
</evidence>
<reference evidence="6 7" key="1">
    <citation type="submission" date="2023-09" db="EMBL/GenBank/DDBJ databases">
        <title>Aquirufa genomes.</title>
        <authorList>
            <person name="Pitt A."/>
        </authorList>
    </citation>
    <scope>NUCLEOTIDE SEQUENCE [LARGE SCALE GENOMIC DNA]</scope>
    <source>
        <strain evidence="6 7">LEOWEIH-7C</strain>
    </source>
</reference>
<dbReference type="InterPro" id="IPR009056">
    <property type="entry name" value="Cyt_c-like_dom"/>
</dbReference>
<comment type="caution">
    <text evidence="6">The sequence shown here is derived from an EMBL/GenBank/DDBJ whole genome shotgun (WGS) entry which is preliminary data.</text>
</comment>
<dbReference type="EMBL" id="JAVNWW010000001">
    <property type="protein sequence ID" value="MDU0807594.1"/>
    <property type="molecule type" value="Genomic_DNA"/>
</dbReference>
<evidence type="ECO:0000313" key="7">
    <source>
        <dbReference type="Proteomes" id="UP001249959"/>
    </source>
</evidence>
<accession>A0ABU3TP34</accession>
<keyword evidence="7" id="KW-1185">Reference proteome</keyword>
<keyword evidence="3 4" id="KW-0408">Iron</keyword>
<dbReference type="Pfam" id="PF00034">
    <property type="entry name" value="Cytochrom_C"/>
    <property type="match status" value="1"/>
</dbReference>
<evidence type="ECO:0000259" key="5">
    <source>
        <dbReference type="PROSITE" id="PS51007"/>
    </source>
</evidence>
<keyword evidence="1 4" id="KW-0349">Heme</keyword>
<dbReference type="PROSITE" id="PS51257">
    <property type="entry name" value="PROKAR_LIPOPROTEIN"/>
    <property type="match status" value="1"/>
</dbReference>
<proteinExistence type="predicted"/>
<dbReference type="InterPro" id="IPR051459">
    <property type="entry name" value="Cytochrome_c-type_DH"/>
</dbReference>
<dbReference type="SUPFAM" id="SSF46626">
    <property type="entry name" value="Cytochrome c"/>
    <property type="match status" value="1"/>
</dbReference>
<evidence type="ECO:0000256" key="2">
    <source>
        <dbReference type="ARBA" id="ARBA00022723"/>
    </source>
</evidence>